<reference evidence="1 2" key="1">
    <citation type="submission" date="2016-08" db="EMBL/GenBank/DDBJ databases">
        <authorList>
            <person name="Seilhamer J.J."/>
        </authorList>
    </citation>
    <scope>NUCLEOTIDE SEQUENCE [LARGE SCALE GENOMIC DNA]</scope>
    <source>
        <strain evidence="1 2">KH-18-2</strain>
    </source>
</reference>
<organism evidence="1 2">
    <name type="scientific">Pseudomonas putida</name>
    <name type="common">Arthrobacter siderocapsulatus</name>
    <dbReference type="NCBI Taxonomy" id="303"/>
    <lineage>
        <taxon>Bacteria</taxon>
        <taxon>Pseudomonadati</taxon>
        <taxon>Pseudomonadota</taxon>
        <taxon>Gammaproteobacteria</taxon>
        <taxon>Pseudomonadales</taxon>
        <taxon>Pseudomonadaceae</taxon>
        <taxon>Pseudomonas</taxon>
    </lineage>
</organism>
<dbReference type="EMBL" id="MING01000083">
    <property type="protein sequence ID" value="POG04152.1"/>
    <property type="molecule type" value="Genomic_DNA"/>
</dbReference>
<sequence>MENEGPWHKAWKEIFPFQWRENVRCDEATGEKHVADIRRPDDLVIELQNSPMPLDEMQSREQFYGERMLWIVNAEKFGANIRFSEALPDPRHPDVRDFTLMIPAFSDYHLTRPAILDGGNLGYFLTSDLAENCKPGALHLMYHGEQFKRAVSQSHSGQFAWGWRRPREVWLRCQRQVIFDFGPRGLWAITPYGAGGDVCMQRVSRDRFVESLLSGAPPDLNGKIEPYWAWMSHG</sequence>
<dbReference type="AlphaFoldDB" id="A0A2S3WRY9"/>
<evidence type="ECO:0000313" key="2">
    <source>
        <dbReference type="Proteomes" id="UP000237378"/>
    </source>
</evidence>
<proteinExistence type="predicted"/>
<comment type="caution">
    <text evidence="1">The sequence shown here is derived from an EMBL/GenBank/DDBJ whole genome shotgun (WGS) entry which is preliminary data.</text>
</comment>
<protein>
    <submittedName>
        <fullName evidence="1">Uncharacterized protein</fullName>
    </submittedName>
</protein>
<dbReference type="Proteomes" id="UP000237378">
    <property type="component" value="Unassembled WGS sequence"/>
</dbReference>
<name>A0A2S3WRY9_PSEPU</name>
<reference evidence="1 2" key="2">
    <citation type="submission" date="2018-03" db="EMBL/GenBank/DDBJ databases">
        <title>Draft genome of Pseudomonas putida strain KH-18-2.</title>
        <authorList>
            <person name="Yoshizawa S."/>
            <person name="Khan N.H."/>
            <person name="Nishimura M."/>
            <person name="Chiura H.X."/>
            <person name="Ogura Y."/>
            <person name="Hayashi T."/>
            <person name="Kogure K."/>
        </authorList>
    </citation>
    <scope>NUCLEOTIDE SEQUENCE [LARGE SCALE GENOMIC DNA]</scope>
    <source>
        <strain evidence="1 2">KH-18-2</strain>
    </source>
</reference>
<accession>A0A2S3WRY9</accession>
<gene>
    <name evidence="1" type="ORF">BGP82_23140</name>
</gene>
<evidence type="ECO:0000313" key="1">
    <source>
        <dbReference type="EMBL" id="POG04152.1"/>
    </source>
</evidence>